<dbReference type="EMBL" id="CP003137">
    <property type="protein sequence ID" value="AEV94429.1"/>
    <property type="molecule type" value="Genomic_DNA"/>
</dbReference>
<name>G8PEP9_PEDCP</name>
<organism evidence="2 3">
    <name type="scientific">Pediococcus claussenii (strain ATCC BAA-344 / DSM 14800 / JCM 18046 / KCTC 3811 / LMG 21948 / P06)</name>
    <dbReference type="NCBI Taxonomy" id="701521"/>
    <lineage>
        <taxon>Bacteria</taxon>
        <taxon>Bacillati</taxon>
        <taxon>Bacillota</taxon>
        <taxon>Bacilli</taxon>
        <taxon>Lactobacillales</taxon>
        <taxon>Lactobacillaceae</taxon>
        <taxon>Pediococcus</taxon>
    </lineage>
</organism>
<evidence type="ECO:0008006" key="4">
    <source>
        <dbReference type="Google" id="ProtNLM"/>
    </source>
</evidence>
<feature type="transmembrane region" description="Helical" evidence="1">
    <location>
        <begin position="52"/>
        <end position="69"/>
    </location>
</feature>
<feature type="transmembrane region" description="Helical" evidence="1">
    <location>
        <begin position="164"/>
        <end position="182"/>
    </location>
</feature>
<sequence>MGNLTILISVIFIIYFIREQFEFGRVSRIELIAIPAFAAYQFVDKYRHSHNGMPLLIAIILISLVVSWYQAKNTRVRTIDTAVYWFKLPNDDEDHPIYKKEVVTRGGRHYLAGWALIVLAQLILEIFFVHEHLTSKQIGSQIFGEMLRDLAGAFRFSDAGSGSWMIWALTTFSSAGYTMWLLRKSPALRGVIFGGDATPNKKTVGIKEE</sequence>
<accession>G8PEP9</accession>
<feature type="transmembrane region" description="Helical" evidence="1">
    <location>
        <begin position="109"/>
        <end position="129"/>
    </location>
</feature>
<gene>
    <name evidence="2" type="ordered locus">PECL_101</name>
</gene>
<keyword evidence="1" id="KW-1133">Transmembrane helix</keyword>
<dbReference type="STRING" id="701521.PECL_101"/>
<dbReference type="KEGG" id="pce:PECL_101"/>
<keyword evidence="3" id="KW-1185">Reference proteome</keyword>
<evidence type="ECO:0000313" key="2">
    <source>
        <dbReference type="EMBL" id="AEV94429.1"/>
    </source>
</evidence>
<dbReference type="eggNOG" id="ENOG5033J6A">
    <property type="taxonomic scope" value="Bacteria"/>
</dbReference>
<reference evidence="2 3" key="1">
    <citation type="journal article" date="2012" name="J. Bacteriol.">
        <title>Complete Genome Sequence of the Beer Spoilage Organism Pediococcus claussenii ATCC BAA-344T.</title>
        <authorList>
            <person name="Pittet V."/>
            <person name="Abegunde T."/>
            <person name="Marfleet T."/>
            <person name="Haakensen M."/>
            <person name="Morrow K."/>
            <person name="Jayaprakash T."/>
            <person name="Schroeder K."/>
            <person name="Trost B."/>
            <person name="Byrns S."/>
            <person name="Bergsveinson J."/>
            <person name="Kusalik A."/>
            <person name="Ziola B."/>
        </authorList>
    </citation>
    <scope>NUCLEOTIDE SEQUENCE [LARGE SCALE GENOMIC DNA]</scope>
    <source>
        <strain evidence="2 3">ATCC BAA-344</strain>
    </source>
</reference>
<dbReference type="HOGENOM" id="CLU_116664_0_0_9"/>
<keyword evidence="1" id="KW-0472">Membrane</keyword>
<dbReference type="PATRIC" id="fig|701521.8.peg.92"/>
<keyword evidence="1" id="KW-0812">Transmembrane</keyword>
<evidence type="ECO:0000256" key="1">
    <source>
        <dbReference type="SAM" id="Phobius"/>
    </source>
</evidence>
<dbReference type="RefSeq" id="WP_014214627.1">
    <property type="nucleotide sequence ID" value="NC_016605.1"/>
</dbReference>
<dbReference type="AlphaFoldDB" id="G8PEP9"/>
<dbReference type="Proteomes" id="UP000005444">
    <property type="component" value="Chromosome"/>
</dbReference>
<proteinExistence type="predicted"/>
<protein>
    <recommendedName>
        <fullName evidence="4">Hydrophobic protein</fullName>
    </recommendedName>
</protein>
<evidence type="ECO:0000313" key="3">
    <source>
        <dbReference type="Proteomes" id="UP000005444"/>
    </source>
</evidence>